<protein>
    <recommendedName>
        <fullName evidence="10">CTL-like protein 2</fullName>
    </recommendedName>
</protein>
<proteinExistence type="inferred from homology"/>
<keyword evidence="9" id="KW-1185">Reference proteome</keyword>
<evidence type="ECO:0000256" key="3">
    <source>
        <dbReference type="ARBA" id="ARBA00022692"/>
    </source>
</evidence>
<keyword evidence="5 7" id="KW-0472">Membrane</keyword>
<dbReference type="Proteomes" id="UP001162164">
    <property type="component" value="Unassembled WGS sequence"/>
</dbReference>
<evidence type="ECO:0000256" key="2">
    <source>
        <dbReference type="ARBA" id="ARBA00007168"/>
    </source>
</evidence>
<evidence type="ECO:0000313" key="8">
    <source>
        <dbReference type="EMBL" id="KAJ8977657.1"/>
    </source>
</evidence>
<evidence type="ECO:0000256" key="5">
    <source>
        <dbReference type="ARBA" id="ARBA00023136"/>
    </source>
</evidence>
<keyword evidence="6" id="KW-0325">Glycoprotein</keyword>
<evidence type="ECO:0008006" key="10">
    <source>
        <dbReference type="Google" id="ProtNLM"/>
    </source>
</evidence>
<keyword evidence="4 7" id="KW-1133">Transmembrane helix</keyword>
<gene>
    <name evidence="8" type="ORF">NQ317_002459</name>
</gene>
<evidence type="ECO:0000256" key="1">
    <source>
        <dbReference type="ARBA" id="ARBA00004141"/>
    </source>
</evidence>
<dbReference type="EMBL" id="JAPWTJ010000521">
    <property type="protein sequence ID" value="KAJ8977657.1"/>
    <property type="molecule type" value="Genomic_DNA"/>
</dbReference>
<evidence type="ECO:0000256" key="4">
    <source>
        <dbReference type="ARBA" id="ARBA00022989"/>
    </source>
</evidence>
<feature type="transmembrane region" description="Helical" evidence="7">
    <location>
        <begin position="31"/>
        <end position="52"/>
    </location>
</feature>
<accession>A0ABQ9JIZ5</accession>
<evidence type="ECO:0000256" key="7">
    <source>
        <dbReference type="SAM" id="Phobius"/>
    </source>
</evidence>
<sequence length="439" mass="49563">MCEIESEPPCQPLQYDPQFTGPLKNRSCTDVICLFLFMVFVGCWAGIGIYAYKNGDPSTLLVPKDSAGSRCGIDSHVKNKSYLFFFDLTQCLDPAVPFTGCKTTQVCVSYCPQSNYFTNSDSSKYEGDEEFCSYYDSTDCPSWYLKSTVLFNRCLYNVADRKNSTNPAISKVQGDEIKLMKNLLSPLHYWMSLGVHNALSYFTKKEIAHQPPKRRARAYSSTLPRASGKACWPAREYKPRPYLSHPYSIHMKYANTFCLWTVKYFPYLCIPNSGEINDAILGNISSITNSNITLENIVTSISNIKLLAQAEEIGQNVVEDIVYSRWNILAGVGIALVCCIIYILMLRWIAGPIVWLSIVGVVVAMSFGVYFTTIKYIEFRDAYNSEVYEEVKAQMATKRDLWLAGLIVLCVVLTIILLMLIFLRKRIVLAIALVKEGSK</sequence>
<organism evidence="8 9">
    <name type="scientific">Molorchus minor</name>
    <dbReference type="NCBI Taxonomy" id="1323400"/>
    <lineage>
        <taxon>Eukaryota</taxon>
        <taxon>Metazoa</taxon>
        <taxon>Ecdysozoa</taxon>
        <taxon>Arthropoda</taxon>
        <taxon>Hexapoda</taxon>
        <taxon>Insecta</taxon>
        <taxon>Pterygota</taxon>
        <taxon>Neoptera</taxon>
        <taxon>Endopterygota</taxon>
        <taxon>Coleoptera</taxon>
        <taxon>Polyphaga</taxon>
        <taxon>Cucujiformia</taxon>
        <taxon>Chrysomeloidea</taxon>
        <taxon>Cerambycidae</taxon>
        <taxon>Lamiinae</taxon>
        <taxon>Monochamini</taxon>
        <taxon>Molorchus</taxon>
    </lineage>
</organism>
<dbReference type="PANTHER" id="PTHR12385:SF14">
    <property type="entry name" value="CHOLINE TRANSPORTER-LIKE 2"/>
    <property type="match status" value="1"/>
</dbReference>
<feature type="transmembrane region" description="Helical" evidence="7">
    <location>
        <begin position="353"/>
        <end position="371"/>
    </location>
</feature>
<evidence type="ECO:0000256" key="6">
    <source>
        <dbReference type="ARBA" id="ARBA00023180"/>
    </source>
</evidence>
<dbReference type="PANTHER" id="PTHR12385">
    <property type="entry name" value="CHOLINE TRANSPORTER-LIKE (SLC FAMILY 44)"/>
    <property type="match status" value="1"/>
</dbReference>
<feature type="transmembrane region" description="Helical" evidence="7">
    <location>
        <begin position="326"/>
        <end position="346"/>
    </location>
</feature>
<comment type="subcellular location">
    <subcellularLocation>
        <location evidence="1">Membrane</location>
        <topology evidence="1">Multi-pass membrane protein</topology>
    </subcellularLocation>
</comment>
<comment type="caution">
    <text evidence="8">The sequence shown here is derived from an EMBL/GenBank/DDBJ whole genome shotgun (WGS) entry which is preliminary data.</text>
</comment>
<dbReference type="InterPro" id="IPR007603">
    <property type="entry name" value="Choline_transptr-like"/>
</dbReference>
<reference evidence="8" key="1">
    <citation type="journal article" date="2023" name="Insect Mol. Biol.">
        <title>Genome sequencing provides insights into the evolution of gene families encoding plant cell wall-degrading enzymes in longhorned beetles.</title>
        <authorList>
            <person name="Shin N.R."/>
            <person name="Okamura Y."/>
            <person name="Kirsch R."/>
            <person name="Pauchet Y."/>
        </authorList>
    </citation>
    <scope>NUCLEOTIDE SEQUENCE</scope>
    <source>
        <strain evidence="8">MMC_N1</strain>
    </source>
</reference>
<name>A0ABQ9JIZ5_9CUCU</name>
<keyword evidence="3 7" id="KW-0812">Transmembrane</keyword>
<feature type="transmembrane region" description="Helical" evidence="7">
    <location>
        <begin position="401"/>
        <end position="423"/>
    </location>
</feature>
<evidence type="ECO:0000313" key="9">
    <source>
        <dbReference type="Proteomes" id="UP001162164"/>
    </source>
</evidence>
<comment type="similarity">
    <text evidence="2">Belongs to the CTL (choline transporter-like) family.</text>
</comment>